<evidence type="ECO:0000313" key="2">
    <source>
        <dbReference type="Proteomes" id="UP000176988"/>
    </source>
</evidence>
<dbReference type="EMBL" id="MGFG01000016">
    <property type="protein sequence ID" value="OGM01121.1"/>
    <property type="molecule type" value="Genomic_DNA"/>
</dbReference>
<proteinExistence type="predicted"/>
<accession>A0A1F7WE85</accession>
<dbReference type="Proteomes" id="UP000176988">
    <property type="component" value="Unassembled WGS sequence"/>
</dbReference>
<name>A0A1F7WE85_9BACT</name>
<evidence type="ECO:0008006" key="3">
    <source>
        <dbReference type="Google" id="ProtNLM"/>
    </source>
</evidence>
<comment type="caution">
    <text evidence="1">The sequence shown here is derived from an EMBL/GenBank/DDBJ whole genome shotgun (WGS) entry which is preliminary data.</text>
</comment>
<protein>
    <recommendedName>
        <fullName evidence="3">Aminoglycoside phosphotransferase domain-containing protein</fullName>
    </recommendedName>
</protein>
<dbReference type="STRING" id="1802424.A2480_00360"/>
<dbReference type="AlphaFoldDB" id="A0A1F7WE85"/>
<dbReference type="SUPFAM" id="SSF56112">
    <property type="entry name" value="Protein kinase-like (PK-like)"/>
    <property type="match status" value="1"/>
</dbReference>
<organism evidence="1 2">
    <name type="scientific">Candidatus Uhrbacteria bacterium RIFOXYC2_FULL_47_19</name>
    <dbReference type="NCBI Taxonomy" id="1802424"/>
    <lineage>
        <taxon>Bacteria</taxon>
        <taxon>Candidatus Uhriibacteriota</taxon>
    </lineage>
</organism>
<evidence type="ECO:0000313" key="1">
    <source>
        <dbReference type="EMBL" id="OGM01121.1"/>
    </source>
</evidence>
<reference evidence="1 2" key="1">
    <citation type="journal article" date="2016" name="Nat. Commun.">
        <title>Thousands of microbial genomes shed light on interconnected biogeochemical processes in an aquifer system.</title>
        <authorList>
            <person name="Anantharaman K."/>
            <person name="Brown C.T."/>
            <person name="Hug L.A."/>
            <person name="Sharon I."/>
            <person name="Castelle C.J."/>
            <person name="Probst A.J."/>
            <person name="Thomas B.C."/>
            <person name="Singh A."/>
            <person name="Wilkins M.J."/>
            <person name="Karaoz U."/>
            <person name="Brodie E.L."/>
            <person name="Williams K.H."/>
            <person name="Hubbard S.S."/>
            <person name="Banfield J.F."/>
        </authorList>
    </citation>
    <scope>NUCLEOTIDE SEQUENCE [LARGE SCALE GENOMIC DNA]</scope>
</reference>
<sequence>MEPPMPPLHPKTPSLLSHLGLRIIDVVKWNLLLCVKEDDTGSVPTHVLKFGMDRRKTESIDYEIRIMREVLPLLDREDFSRLVLPELLSSGEHDGLHWLETQYIAGQPLIHRWSELNYKSDILGGRGLEEDTAVVAVGIFRDLRSVDIVNLPDFVRRFDFGLWSEEFDKRAKGLVHLGWLDQPSIDFASELFGKTQTERYQGSMFTNGDFYPRNFIVLPEGKLAVVDWVGGIDPWEFVAVHAWLMMWGNPDWQKRYVQELKIHFPIDLGALQIGLIVRSFDLLWRWKDESEADLSQARAKMAEYFRQCLDPEYVQRIFE</sequence>
<dbReference type="InterPro" id="IPR011009">
    <property type="entry name" value="Kinase-like_dom_sf"/>
</dbReference>
<gene>
    <name evidence="1" type="ORF">A2480_00360</name>
</gene>